<comment type="caution">
    <text evidence="1">Lacks conserved residue(s) required for the propagation of feature annotation.</text>
</comment>
<comment type="catalytic activity">
    <reaction evidence="1">
        <text>thiamine phosphate + ATP = thiamine diphosphate + ADP</text>
        <dbReference type="Rhea" id="RHEA:15913"/>
        <dbReference type="ChEBI" id="CHEBI:30616"/>
        <dbReference type="ChEBI" id="CHEBI:37575"/>
        <dbReference type="ChEBI" id="CHEBI:58937"/>
        <dbReference type="ChEBI" id="CHEBI:456216"/>
        <dbReference type="EC" id="2.7.4.16"/>
    </reaction>
</comment>
<dbReference type="InterPro" id="IPR006283">
    <property type="entry name" value="ThiL-like"/>
</dbReference>
<feature type="binding site" evidence="1">
    <location>
        <position position="277"/>
    </location>
    <ligand>
        <name>substrate</name>
    </ligand>
</feature>
<name>A0A4Y3PVZ1_BREPA</name>
<dbReference type="InterPro" id="IPR036921">
    <property type="entry name" value="PurM-like_N_sf"/>
</dbReference>
<feature type="binding site" evidence="1">
    <location>
        <position position="48"/>
    </location>
    <ligand>
        <name>Mg(2+)</name>
        <dbReference type="ChEBI" id="CHEBI:18420"/>
        <label>1</label>
    </ligand>
</feature>
<feature type="domain" description="PurM-like C-terminal" evidence="3">
    <location>
        <begin position="155"/>
        <end position="315"/>
    </location>
</feature>
<feature type="binding site" evidence="1">
    <location>
        <position position="31"/>
    </location>
    <ligand>
        <name>Mg(2+)</name>
        <dbReference type="ChEBI" id="CHEBI:18420"/>
        <label>4</label>
    </ligand>
</feature>
<keyword evidence="1" id="KW-0784">Thiamine biosynthesis</keyword>
<dbReference type="InterPro" id="IPR010918">
    <property type="entry name" value="PurM-like_C_dom"/>
</dbReference>
<feature type="binding site" evidence="1">
    <location>
        <position position="224"/>
    </location>
    <ligand>
        <name>Mg(2+)</name>
        <dbReference type="ChEBI" id="CHEBI:18420"/>
        <label>3</label>
    </ligand>
</feature>
<dbReference type="Gene3D" id="3.30.1330.10">
    <property type="entry name" value="PurM-like, N-terminal domain"/>
    <property type="match status" value="1"/>
</dbReference>
<dbReference type="UniPathway" id="UPA00060">
    <property type="reaction ID" value="UER00142"/>
</dbReference>
<comment type="function">
    <text evidence="1">Catalyzes the ATP-dependent phosphorylation of thiamine-monophosphate (TMP) to form thiamine-pyrophosphate (TPP), the active form of vitamin B1.</text>
</comment>
<feature type="binding site" evidence="1">
    <location>
        <position position="227"/>
    </location>
    <ligand>
        <name>Mg(2+)</name>
        <dbReference type="ChEBI" id="CHEBI:18420"/>
        <label>5</label>
    </ligand>
</feature>
<comment type="caution">
    <text evidence="4">The sequence shown here is derived from an EMBL/GenBank/DDBJ whole genome shotgun (WGS) entry which is preliminary data.</text>
</comment>
<dbReference type="Pfam" id="PF00586">
    <property type="entry name" value="AIRS"/>
    <property type="match status" value="1"/>
</dbReference>
<dbReference type="EC" id="2.7.4.16" evidence="1"/>
<evidence type="ECO:0000313" key="5">
    <source>
        <dbReference type="Proteomes" id="UP000316882"/>
    </source>
</evidence>
<organism evidence="4 5">
    <name type="scientific">Brevibacillus parabrevis</name>
    <dbReference type="NCBI Taxonomy" id="54914"/>
    <lineage>
        <taxon>Bacteria</taxon>
        <taxon>Bacillati</taxon>
        <taxon>Bacillota</taxon>
        <taxon>Bacilli</taxon>
        <taxon>Bacillales</taxon>
        <taxon>Paenibacillaceae</taxon>
        <taxon>Brevibacillus</taxon>
    </lineage>
</organism>
<dbReference type="PIRSF" id="PIRSF005303">
    <property type="entry name" value="Thiam_monoph_kin"/>
    <property type="match status" value="1"/>
</dbReference>
<evidence type="ECO:0000313" key="4">
    <source>
        <dbReference type="EMBL" id="GEB35718.1"/>
    </source>
</evidence>
<feature type="binding site" evidence="1">
    <location>
        <position position="77"/>
    </location>
    <ligand>
        <name>Mg(2+)</name>
        <dbReference type="ChEBI" id="CHEBI:18420"/>
        <label>4</label>
    </ligand>
</feature>
<dbReference type="NCBIfam" id="TIGR01379">
    <property type="entry name" value="thiL"/>
    <property type="match status" value="1"/>
</dbReference>
<dbReference type="SUPFAM" id="SSF55326">
    <property type="entry name" value="PurM N-terminal domain-like"/>
    <property type="match status" value="1"/>
</dbReference>
<sequence>MAHDEFSLIRQWTSRSDGQEGDGLTVGLGDDAAVFSPSPEMEIVACCDAMVETVHFLKETMRPSDIGYKAVTSNVSDVAAMGGYARYALVSIAVAPHWTPEECQGIYDGIYAACDMYGVKVIGGDTVSAPDALHLSVTVLGEVEKGRPIRRSHARAGQAVFVTGHVGSSAAGLHVLLQDRQEQQSVTEWSGRWAKLIAAHQRPVAQVKAGRLLLESGVCGALNDVSDGLASELWEIAEASSVSICVDAALIPIEEEARACALQFGKDPVEWAFYGGEDYQLVGTIEASEVDAVRERFAAAGILFSVIGAVEAEQTAAPKLSLRTGESRTALPKAGYNHFKRRE</sequence>
<dbReference type="PANTHER" id="PTHR30270:SF0">
    <property type="entry name" value="THIAMINE-MONOPHOSPHATE KINASE"/>
    <property type="match status" value="1"/>
</dbReference>
<dbReference type="GO" id="GO:0009030">
    <property type="term" value="F:thiamine-phosphate kinase activity"/>
    <property type="evidence" value="ECO:0007669"/>
    <property type="project" value="UniProtKB-UniRule"/>
</dbReference>
<feature type="binding site" evidence="1">
    <location>
        <position position="336"/>
    </location>
    <ligand>
        <name>substrate</name>
    </ligand>
</feature>
<evidence type="ECO:0000259" key="2">
    <source>
        <dbReference type="Pfam" id="PF00586"/>
    </source>
</evidence>
<protein>
    <recommendedName>
        <fullName evidence="1">Thiamine-monophosphate kinase</fullName>
        <shortName evidence="1">TMP kinase</shortName>
        <shortName evidence="1">Thiamine-phosphate kinase</shortName>
        <ecNumber evidence="1">2.7.4.16</ecNumber>
    </recommendedName>
</protein>
<feature type="binding site" evidence="1">
    <location>
        <position position="226"/>
    </location>
    <ligand>
        <name>ATP</name>
        <dbReference type="ChEBI" id="CHEBI:30616"/>
    </ligand>
</feature>
<dbReference type="GO" id="GO:0005524">
    <property type="term" value="F:ATP binding"/>
    <property type="evidence" value="ECO:0007669"/>
    <property type="project" value="UniProtKB-UniRule"/>
</dbReference>
<comment type="pathway">
    <text evidence="1">Cofactor biosynthesis; thiamine diphosphate biosynthesis; thiamine diphosphate from thiamine phosphate: step 1/1.</text>
</comment>
<gene>
    <name evidence="1 4" type="primary">thiL</name>
    <name evidence="4" type="ORF">BPA01_52980</name>
</gene>
<feature type="binding site" evidence="1">
    <location>
        <position position="31"/>
    </location>
    <ligand>
        <name>Mg(2+)</name>
        <dbReference type="ChEBI" id="CHEBI:18420"/>
        <label>3</label>
    </ligand>
</feature>
<feature type="domain" description="PurM-like N-terminal" evidence="2">
    <location>
        <begin position="29"/>
        <end position="143"/>
    </location>
</feature>
<feature type="binding site" evidence="1">
    <location>
        <position position="55"/>
    </location>
    <ligand>
        <name>substrate</name>
    </ligand>
</feature>
<feature type="binding site" evidence="1">
    <location>
        <position position="107"/>
    </location>
    <ligand>
        <name>ATP</name>
        <dbReference type="ChEBI" id="CHEBI:30616"/>
    </ligand>
</feature>
<dbReference type="AlphaFoldDB" id="A0A4Y3PVZ1"/>
<dbReference type="EMBL" id="BJMH01000051">
    <property type="protein sequence ID" value="GEB35718.1"/>
    <property type="molecule type" value="Genomic_DNA"/>
</dbReference>
<proteinExistence type="inferred from homology"/>
<dbReference type="InterPro" id="IPR016188">
    <property type="entry name" value="PurM-like_N"/>
</dbReference>
<feature type="binding site" evidence="1">
    <location>
        <begin position="124"/>
        <end position="125"/>
    </location>
    <ligand>
        <name>ATP</name>
        <dbReference type="ChEBI" id="CHEBI:30616"/>
    </ligand>
</feature>
<dbReference type="GO" id="GO:0009229">
    <property type="term" value="P:thiamine diphosphate biosynthetic process"/>
    <property type="evidence" value="ECO:0007669"/>
    <property type="project" value="UniProtKB-UniRule"/>
</dbReference>
<keyword evidence="1" id="KW-0479">Metal-binding</keyword>
<keyword evidence="1 4" id="KW-0418">Kinase</keyword>
<dbReference type="PANTHER" id="PTHR30270">
    <property type="entry name" value="THIAMINE-MONOPHOSPHATE KINASE"/>
    <property type="match status" value="1"/>
</dbReference>
<comment type="miscellaneous">
    <text evidence="1">Reaction mechanism of ThiL seems to utilize a direct, inline transfer of the gamma-phosphate of ATP to TMP rather than a phosphorylated enzyme intermediate.</text>
</comment>
<keyword evidence="1" id="KW-0547">Nucleotide-binding</keyword>
<feature type="binding site" evidence="1">
    <location>
        <position position="77"/>
    </location>
    <ligand>
        <name>Mg(2+)</name>
        <dbReference type="ChEBI" id="CHEBI:18420"/>
        <label>2</label>
    </ligand>
</feature>
<accession>A0A4Y3PVZ1</accession>
<feature type="binding site" evidence="1">
    <location>
        <position position="125"/>
    </location>
    <ligand>
        <name>Mg(2+)</name>
        <dbReference type="ChEBI" id="CHEBI:18420"/>
        <label>1</label>
    </ligand>
</feature>
<reference evidence="4 5" key="1">
    <citation type="submission" date="2019-06" db="EMBL/GenBank/DDBJ databases">
        <title>Whole genome shotgun sequence of Brevibacillus parabrevis NBRC 12334.</title>
        <authorList>
            <person name="Hosoyama A."/>
            <person name="Uohara A."/>
            <person name="Ohji S."/>
            <person name="Ichikawa N."/>
        </authorList>
    </citation>
    <scope>NUCLEOTIDE SEQUENCE [LARGE SCALE GENOMIC DNA]</scope>
    <source>
        <strain evidence="4 5">NBRC 12334</strain>
    </source>
</reference>
<dbReference type="InterPro" id="IPR036676">
    <property type="entry name" value="PurM-like_C_sf"/>
</dbReference>
<evidence type="ECO:0000256" key="1">
    <source>
        <dbReference type="HAMAP-Rule" id="MF_02128"/>
    </source>
</evidence>
<evidence type="ECO:0000259" key="3">
    <source>
        <dbReference type="Pfam" id="PF02769"/>
    </source>
</evidence>
<dbReference type="CDD" id="cd02194">
    <property type="entry name" value="ThiL"/>
    <property type="match status" value="1"/>
</dbReference>
<comment type="similarity">
    <text evidence="1">Belongs to the thiamine-monophosphate kinase family.</text>
</comment>
<keyword evidence="5" id="KW-1185">Reference proteome</keyword>
<keyword evidence="1" id="KW-0460">Magnesium</keyword>
<dbReference type="GO" id="GO:0000287">
    <property type="term" value="F:magnesium ion binding"/>
    <property type="evidence" value="ECO:0007669"/>
    <property type="project" value="UniProtKB-UniRule"/>
</dbReference>
<feature type="binding site" evidence="1">
    <location>
        <position position="48"/>
    </location>
    <ligand>
        <name>Mg(2+)</name>
        <dbReference type="ChEBI" id="CHEBI:18420"/>
        <label>2</label>
    </ligand>
</feature>
<dbReference type="Pfam" id="PF02769">
    <property type="entry name" value="AIRS_C"/>
    <property type="match status" value="1"/>
</dbReference>
<feature type="binding site" evidence="1">
    <location>
        <position position="151"/>
    </location>
    <ligand>
        <name>ATP</name>
        <dbReference type="ChEBI" id="CHEBI:30616"/>
    </ligand>
</feature>
<dbReference type="Gene3D" id="3.90.650.10">
    <property type="entry name" value="PurM-like C-terminal domain"/>
    <property type="match status" value="1"/>
</dbReference>
<dbReference type="Proteomes" id="UP000316882">
    <property type="component" value="Unassembled WGS sequence"/>
</dbReference>
<dbReference type="HAMAP" id="MF_02128">
    <property type="entry name" value="TMP_kinase"/>
    <property type="match status" value="1"/>
</dbReference>
<dbReference type="SUPFAM" id="SSF56042">
    <property type="entry name" value="PurM C-terminal domain-like"/>
    <property type="match status" value="1"/>
</dbReference>
<keyword evidence="1" id="KW-0808">Transferase</keyword>
<dbReference type="GO" id="GO:0009228">
    <property type="term" value="P:thiamine biosynthetic process"/>
    <property type="evidence" value="ECO:0007669"/>
    <property type="project" value="UniProtKB-KW"/>
</dbReference>
<keyword evidence="1" id="KW-0067">ATP-binding</keyword>
<dbReference type="RefSeq" id="WP_122966569.1">
    <property type="nucleotide sequence ID" value="NZ_BJMH01000051.1"/>
</dbReference>
<feature type="binding site" evidence="1">
    <location>
        <position position="77"/>
    </location>
    <ligand>
        <name>Mg(2+)</name>
        <dbReference type="ChEBI" id="CHEBI:18420"/>
        <label>3</label>
    </ligand>
</feature>
<dbReference type="STRING" id="54914.AV540_17695"/>